<sequence length="48" mass="4934">MDLAPRAAAVARGGLTEEEEARHLADPAAAQRSASGVYRASGTRPTPT</sequence>
<evidence type="ECO:0000313" key="2">
    <source>
        <dbReference type="EMBL" id="GAA3724072.1"/>
    </source>
</evidence>
<reference evidence="3" key="1">
    <citation type="journal article" date="2019" name="Int. J. Syst. Evol. Microbiol.">
        <title>The Global Catalogue of Microorganisms (GCM) 10K type strain sequencing project: providing services to taxonomists for standard genome sequencing and annotation.</title>
        <authorList>
            <consortium name="The Broad Institute Genomics Platform"/>
            <consortium name="The Broad Institute Genome Sequencing Center for Infectious Disease"/>
            <person name="Wu L."/>
            <person name="Ma J."/>
        </authorList>
    </citation>
    <scope>NUCLEOTIDE SEQUENCE [LARGE SCALE GENOMIC DNA]</scope>
    <source>
        <strain evidence="3">JCM 30846</strain>
    </source>
</reference>
<dbReference type="EMBL" id="BAABEP010000011">
    <property type="protein sequence ID" value="GAA3724072.1"/>
    <property type="molecule type" value="Genomic_DNA"/>
</dbReference>
<evidence type="ECO:0000313" key="3">
    <source>
        <dbReference type="Proteomes" id="UP001499884"/>
    </source>
</evidence>
<name>A0ABP7ET06_9ACTN</name>
<protein>
    <submittedName>
        <fullName evidence="2">Uncharacterized protein</fullName>
    </submittedName>
</protein>
<gene>
    <name evidence="2" type="ORF">GCM10023082_22700</name>
</gene>
<organism evidence="2 3">
    <name type="scientific">Streptomyces tremellae</name>
    <dbReference type="NCBI Taxonomy" id="1124239"/>
    <lineage>
        <taxon>Bacteria</taxon>
        <taxon>Bacillati</taxon>
        <taxon>Actinomycetota</taxon>
        <taxon>Actinomycetes</taxon>
        <taxon>Kitasatosporales</taxon>
        <taxon>Streptomycetaceae</taxon>
        <taxon>Streptomyces</taxon>
    </lineage>
</organism>
<comment type="caution">
    <text evidence="2">The sequence shown here is derived from an EMBL/GenBank/DDBJ whole genome shotgun (WGS) entry which is preliminary data.</text>
</comment>
<dbReference type="Proteomes" id="UP001499884">
    <property type="component" value="Unassembled WGS sequence"/>
</dbReference>
<proteinExistence type="predicted"/>
<feature type="region of interest" description="Disordered" evidence="1">
    <location>
        <begin position="1"/>
        <end position="48"/>
    </location>
</feature>
<accession>A0ABP7ET06</accession>
<evidence type="ECO:0000256" key="1">
    <source>
        <dbReference type="SAM" id="MobiDB-lite"/>
    </source>
</evidence>
<keyword evidence="3" id="KW-1185">Reference proteome</keyword>